<dbReference type="AlphaFoldDB" id="D2Z282"/>
<keyword evidence="2" id="KW-1185">Reference proteome</keyword>
<dbReference type="EMBL" id="ABTR02000001">
    <property type="protein sequence ID" value="EFC90038.1"/>
    <property type="molecule type" value="Genomic_DNA"/>
</dbReference>
<proteinExistence type="predicted"/>
<accession>D2Z282</accession>
<reference evidence="1 2" key="1">
    <citation type="journal article" date="2010" name="Stand. Genomic Sci.">
        <title>Permanent draft genome sequence of Dethiosulfovibrio peptidovorans type strain (SEBR 4207).</title>
        <authorList>
            <person name="Labutti K."/>
            <person name="Mayilraj S."/>
            <person name="Clum A."/>
            <person name="Lucas S."/>
            <person name="Glavina Del Rio T."/>
            <person name="Nolan M."/>
            <person name="Tice H."/>
            <person name="Cheng J.F."/>
            <person name="Pitluck S."/>
            <person name="Liolios K."/>
            <person name="Ivanova N."/>
            <person name="Mavromatis K."/>
            <person name="Mikhailova N."/>
            <person name="Pati A."/>
            <person name="Goodwin L."/>
            <person name="Chen A."/>
            <person name="Palaniappan K."/>
            <person name="Land M."/>
            <person name="Hauser L."/>
            <person name="Chang Y.J."/>
            <person name="Jeffries C.D."/>
            <person name="Rohde M."/>
            <person name="Spring S."/>
            <person name="Goker M."/>
            <person name="Woyke T."/>
            <person name="Bristow J."/>
            <person name="Eisen J.A."/>
            <person name="Markowitz V."/>
            <person name="Hugenholtz P."/>
            <person name="Kyrpides N.C."/>
            <person name="Klenk H.P."/>
            <person name="Lapidus A."/>
        </authorList>
    </citation>
    <scope>NUCLEOTIDE SEQUENCE [LARGE SCALE GENOMIC DNA]</scope>
    <source>
        <strain evidence="1 2">DSM 11002</strain>
    </source>
</reference>
<dbReference type="RefSeq" id="WP_005658460.1">
    <property type="nucleotide sequence ID" value="NZ_ABTR02000001.1"/>
</dbReference>
<organism evidence="1 2">
    <name type="scientific">Dethiosulfovibrio peptidovorans DSM 11002</name>
    <dbReference type="NCBI Taxonomy" id="469381"/>
    <lineage>
        <taxon>Bacteria</taxon>
        <taxon>Thermotogati</taxon>
        <taxon>Synergistota</taxon>
        <taxon>Synergistia</taxon>
        <taxon>Synergistales</taxon>
        <taxon>Dethiosulfovibrionaceae</taxon>
        <taxon>Dethiosulfovibrio</taxon>
    </lineage>
</organism>
<gene>
    <name evidence="1" type="ORF">Dpep_0006</name>
</gene>
<comment type="caution">
    <text evidence="1">The sequence shown here is derived from an EMBL/GenBank/DDBJ whole genome shotgun (WGS) entry which is preliminary data.</text>
</comment>
<sequence length="258" mass="28171">MDSVSCWASLHLCGGEPPLCLAVSLNGEPETAVANVTRQETHDVLTLEVEPRTILLYLETLQVGRVGLCRPAFRFEPLTNAGKLTRLDVSFRGLRSEDMQVFRPFRWMLCPVEADASVSPRWVVDRPVFGETGRLCDWEDLCVSGAMRWTSELSAVLSRGEAASVDLSGVPAWVSGLPASAHMIRPWADVNGVARTTREIPVSIHPSGGVVYGWVGYLPIWSVFLPVEGSSGGDPMIAVTSRPRRSDIAEAEVVLEVK</sequence>
<protein>
    <submittedName>
        <fullName evidence="1">Uncharacterized protein</fullName>
    </submittedName>
</protein>
<dbReference type="STRING" id="469381.Dpep_0006"/>
<evidence type="ECO:0000313" key="2">
    <source>
        <dbReference type="Proteomes" id="UP000006427"/>
    </source>
</evidence>
<dbReference type="PaxDb" id="469381-Dpep_0006"/>
<dbReference type="Proteomes" id="UP000006427">
    <property type="component" value="Unassembled WGS sequence"/>
</dbReference>
<name>D2Z282_9BACT</name>
<evidence type="ECO:0000313" key="1">
    <source>
        <dbReference type="EMBL" id="EFC90038.1"/>
    </source>
</evidence>